<dbReference type="EMBL" id="KZ309755">
    <property type="protein sequence ID" value="KAG8239626.1"/>
    <property type="molecule type" value="Genomic_DNA"/>
</dbReference>
<dbReference type="AlphaFoldDB" id="A0A8K0KQE3"/>
<dbReference type="Gene3D" id="3.40.190.10">
    <property type="entry name" value="Periplasmic binding protein-like II"/>
    <property type="match status" value="2"/>
</dbReference>
<organism evidence="2 3">
    <name type="scientific">Ladona fulva</name>
    <name type="common">Scarce chaser dragonfly</name>
    <name type="synonym">Libellula fulva</name>
    <dbReference type="NCBI Taxonomy" id="123851"/>
    <lineage>
        <taxon>Eukaryota</taxon>
        <taxon>Metazoa</taxon>
        <taxon>Ecdysozoa</taxon>
        <taxon>Arthropoda</taxon>
        <taxon>Hexapoda</taxon>
        <taxon>Insecta</taxon>
        <taxon>Pterygota</taxon>
        <taxon>Palaeoptera</taxon>
        <taxon>Odonata</taxon>
        <taxon>Epiprocta</taxon>
        <taxon>Anisoptera</taxon>
        <taxon>Libelluloidea</taxon>
        <taxon>Libellulidae</taxon>
        <taxon>Ladona</taxon>
    </lineage>
</organism>
<dbReference type="SUPFAM" id="SSF53850">
    <property type="entry name" value="Periplasmic binding protein-like II"/>
    <property type="match status" value="1"/>
</dbReference>
<accession>A0A8K0KQE3</accession>
<feature type="region of interest" description="Disordered" evidence="1">
    <location>
        <begin position="160"/>
        <end position="221"/>
    </location>
</feature>
<feature type="compositionally biased region" description="Basic and acidic residues" evidence="1">
    <location>
        <begin position="185"/>
        <end position="199"/>
    </location>
</feature>
<protein>
    <submittedName>
        <fullName evidence="2">Uncharacterized protein</fullName>
    </submittedName>
</protein>
<evidence type="ECO:0000256" key="1">
    <source>
        <dbReference type="SAM" id="MobiDB-lite"/>
    </source>
</evidence>
<reference evidence="2" key="1">
    <citation type="submission" date="2013-04" db="EMBL/GenBank/DDBJ databases">
        <authorList>
            <person name="Qu J."/>
            <person name="Murali S.C."/>
            <person name="Bandaranaike D."/>
            <person name="Bellair M."/>
            <person name="Blankenburg K."/>
            <person name="Chao H."/>
            <person name="Dinh H."/>
            <person name="Doddapaneni H."/>
            <person name="Downs B."/>
            <person name="Dugan-Rocha S."/>
            <person name="Elkadiri S."/>
            <person name="Gnanaolivu R.D."/>
            <person name="Hernandez B."/>
            <person name="Javaid M."/>
            <person name="Jayaseelan J.C."/>
            <person name="Lee S."/>
            <person name="Li M."/>
            <person name="Ming W."/>
            <person name="Munidasa M."/>
            <person name="Muniz J."/>
            <person name="Nguyen L."/>
            <person name="Ongeri F."/>
            <person name="Osuji N."/>
            <person name="Pu L.-L."/>
            <person name="Puazo M."/>
            <person name="Qu C."/>
            <person name="Quiroz J."/>
            <person name="Raj R."/>
            <person name="Weissenberger G."/>
            <person name="Xin Y."/>
            <person name="Zou X."/>
            <person name="Han Y."/>
            <person name="Richards S."/>
            <person name="Worley K."/>
            <person name="Muzny D."/>
            <person name="Gibbs R."/>
        </authorList>
    </citation>
    <scope>NUCLEOTIDE SEQUENCE</scope>
    <source>
        <strain evidence="2">Sampled in the wild</strain>
    </source>
</reference>
<sequence length="235" mass="26867">MSLPFILKTEQPIRTLEELEYAMREKGYQLLVEQHSSSLSILQNGTGIYGRLWKLMTKDNFVNSVEEGMNCVQETYSRKALLGGWETLYFDSQRFGAHHFYLANCLFTRYSAIAMQAGSPYRENFDRIIIRLSQAGILAKMTEDEYKRIGEKVKKVQNPEIKADKEMTNLSNDESMEGTNVELPNDTKDEISQRKKNLERSQNSSGGSERERKTLKPGFGVGAGAFSSYYILQEL</sequence>
<name>A0A8K0KQE3_LADFU</name>
<reference evidence="2" key="2">
    <citation type="submission" date="2017-10" db="EMBL/GenBank/DDBJ databases">
        <title>Ladona fulva Genome sequencing and assembly.</title>
        <authorList>
            <person name="Murali S."/>
            <person name="Richards S."/>
            <person name="Bandaranaike D."/>
            <person name="Bellair M."/>
            <person name="Blankenburg K."/>
            <person name="Chao H."/>
            <person name="Dinh H."/>
            <person name="Doddapaneni H."/>
            <person name="Dugan-Rocha S."/>
            <person name="Elkadiri S."/>
            <person name="Gnanaolivu R."/>
            <person name="Hernandez B."/>
            <person name="Skinner E."/>
            <person name="Javaid M."/>
            <person name="Lee S."/>
            <person name="Li M."/>
            <person name="Ming W."/>
            <person name="Munidasa M."/>
            <person name="Muniz J."/>
            <person name="Nguyen L."/>
            <person name="Hughes D."/>
            <person name="Osuji N."/>
            <person name="Pu L.-L."/>
            <person name="Puazo M."/>
            <person name="Qu C."/>
            <person name="Quiroz J."/>
            <person name="Raj R."/>
            <person name="Weissenberger G."/>
            <person name="Xin Y."/>
            <person name="Zou X."/>
            <person name="Han Y."/>
            <person name="Worley K."/>
            <person name="Muzny D."/>
            <person name="Gibbs R."/>
        </authorList>
    </citation>
    <scope>NUCLEOTIDE SEQUENCE</scope>
    <source>
        <strain evidence="2">Sampled in the wild</strain>
    </source>
</reference>
<keyword evidence="3" id="KW-1185">Reference proteome</keyword>
<proteinExistence type="predicted"/>
<evidence type="ECO:0000313" key="2">
    <source>
        <dbReference type="EMBL" id="KAG8239626.1"/>
    </source>
</evidence>
<dbReference type="Proteomes" id="UP000792457">
    <property type="component" value="Unassembled WGS sequence"/>
</dbReference>
<dbReference type="OrthoDB" id="5984008at2759"/>
<comment type="caution">
    <text evidence="2">The sequence shown here is derived from an EMBL/GenBank/DDBJ whole genome shotgun (WGS) entry which is preliminary data.</text>
</comment>
<evidence type="ECO:0000313" key="3">
    <source>
        <dbReference type="Proteomes" id="UP000792457"/>
    </source>
</evidence>
<gene>
    <name evidence="2" type="ORF">J437_LFUL017406</name>
</gene>